<dbReference type="SMART" id="SM00135">
    <property type="entry name" value="LY"/>
    <property type="match status" value="4"/>
</dbReference>
<name>A0A1B6L158_9HEMI</name>
<dbReference type="Gene3D" id="2.120.10.30">
    <property type="entry name" value="TolB, C-terminal domain"/>
    <property type="match status" value="3"/>
</dbReference>
<dbReference type="InterPro" id="IPR011009">
    <property type="entry name" value="Kinase-like_dom_sf"/>
</dbReference>
<accession>A0A1B6L158</accession>
<dbReference type="CDD" id="cd05044">
    <property type="entry name" value="PTKc_c-ros"/>
    <property type="match status" value="1"/>
</dbReference>
<dbReference type="Gene3D" id="2.60.40.10">
    <property type="entry name" value="Immunoglobulins"/>
    <property type="match status" value="5"/>
</dbReference>
<evidence type="ECO:0000256" key="5">
    <source>
        <dbReference type="ARBA" id="ARBA00022737"/>
    </source>
</evidence>
<evidence type="ECO:0000256" key="8">
    <source>
        <dbReference type="ARBA" id="ARBA00022840"/>
    </source>
</evidence>
<comment type="subcellular location">
    <subcellularLocation>
        <location evidence="1">Membrane</location>
        <topology evidence="1">Single-pass membrane protein</topology>
    </subcellularLocation>
</comment>
<dbReference type="PROSITE" id="PS00239">
    <property type="entry name" value="RECEPTOR_TYR_KIN_II"/>
    <property type="match status" value="1"/>
</dbReference>
<evidence type="ECO:0000259" key="18">
    <source>
        <dbReference type="PROSITE" id="PS50011"/>
    </source>
</evidence>
<dbReference type="CDD" id="cd00063">
    <property type="entry name" value="FN3"/>
    <property type="match status" value="5"/>
</dbReference>
<dbReference type="SUPFAM" id="SSF63825">
    <property type="entry name" value="YWTD domain"/>
    <property type="match status" value="3"/>
</dbReference>
<feature type="domain" description="Fibronectin type-III" evidence="19">
    <location>
        <begin position="1374"/>
        <end position="1476"/>
    </location>
</feature>
<dbReference type="InterPro" id="IPR011042">
    <property type="entry name" value="6-blade_b-propeller_TolB-like"/>
</dbReference>
<keyword evidence="4 16" id="KW-0812">Transmembrane</keyword>
<dbReference type="GO" id="GO:0004714">
    <property type="term" value="F:transmembrane receptor protein tyrosine kinase activity"/>
    <property type="evidence" value="ECO:0007669"/>
    <property type="project" value="UniProtKB-EC"/>
</dbReference>
<keyword evidence="3" id="KW-0808">Transferase</keyword>
<dbReference type="InterPro" id="IPR000033">
    <property type="entry name" value="LDLR_classB_rpt"/>
</dbReference>
<evidence type="ECO:0000256" key="16">
    <source>
        <dbReference type="RuleBase" id="RU000312"/>
    </source>
</evidence>
<dbReference type="InterPro" id="IPR003961">
    <property type="entry name" value="FN3_dom"/>
</dbReference>
<sequence length="2172" mass="243001">ATAADPTRVSVSWEPGPFPHGPILSYVLQISEFPRGYTALKDIPASENKDFYMFQNLAPSQNYSVSVSMRNAVGLGPPATTFVTTPAHSQVKETQQLILILGAQHTVISQAADLLDDPVVMYKTTHHIKGVAVHVRQELLFVSDSSGVVWVTSACEYTTPRPLLATGTSLTPHDLSVDWLNDQLYVLGLADASALWQVVRCGLDGSGITVAVAGFLTKPHHMEVDPYNGYLFWVIQGPIGGGLFRLDLADISNGVKHEVIPEQILSSPHLGAFTVDHTSFRILVPNQLENTVVAVSLDGHEVTDIRSNTQQPQFRNVISLAMANGLFYWTNGERVLTEEYHAGQDSYFHNLLYTDTAKPSFVSISVNLPSSQPVPVPVNPPTAVQAVLGSHTAKTSWTPPHLLGGQGKGAWQGWWYQLSVRDVAADAMEEWGEINATYYTLADLQPGTEYVVRAAAYTSAGVGPWSSEFRGKTLRHSVGPPPTILWSAAEGLLQSDVTGERVETLIHRDNLKDRNGNHHITDIAWFRDQLYLVSNTSHVLWYNLTSHSRGRLRDLESVGSIAVDWVGHKLYWSNPKQQLIIRGNLNGSQQEPLPILTVAKELNIDAVEGFIYWSTGHAVESSRLNGKHKKTYYPAELFSGKQVMGLTLDMDSRSVYWIVRSYEGSSLFRAATADKLKVGEEILPQKVSSLQYPNMQGPLCYFDNHLVWLRDDRYAVIGDMMGQNSAVLSGMSLSELNMVAVYHSALHYSPGGQELSEVNVIPQPISQQSLRVEGTFTEFKICWLPVLNVNYGQVFYEVKIRNLNKKDITRETTEPFWIYESPNELAPYSALFVSVRALTYWGASSSARALLHSPPSIPSQPTNPRVFVSYNRNPVEEDQEIIAVFRWDAPVSPNGLIVKYQVSFWLDSSDLQVTELPTSTMEYVVPELPPNSTIFFKVAACTEVGCSVFTSPVLGDSGVETPVPRLLLSTDDTVQITDCDKRENHTLSRSGSVVDLAYSSHDDRVYWIDDNNHLVTSNLYTSDKIKLLSLNNSALCLAVDWVGRFLYWAERSHHGRGSVLHSLDLNTARHTQRTVLSRPVPIVKLEVHPLNSMLYWVEERFQGIGSLMKSQTDGSGVRPFFPSSLTVSRWTRNACNCPQVPDVGAAITIDQSAPASPQLLYVDAWSHHIVAADMDGCSCTMLVNTSYVPTAGLPPTSMTVDHRLVYWSNATEGRIYSRAKDPNLVSSGFTAINATGVRNIAALGSHLQPYPDAHCLTPKVTPEPAKLVDRTDHSITLQLPEPERENDCGNVSIATVQFTVYYGSMSATPSCSEDLSYCSKVESLDQLVEVAGLQEQTDYTFLVTFSNHYSELRGVEETLSQPATYRTFAAELSPPQNVSVLPLSPTVLRLMWSPSTTELVSYQVFWRREGIVEGKRLQNQDLEEQLRLGDGKSLLWADMTDLSPGQDYVLWVRAETEYNNHISDSVEITTTTFADPLPISLVSATATSLNMSWAKSQQLSYVLAELESFTLRSQEWIPVPLVFSSDNVDFFVMEHLTPKTQYSFRLKILFTSQSAPYIWPLDTRFTFETLGDRPSQPGMPLLQQLRGNINQVVWDEPRRENGAKVDLYWLEGRTDEGVREKREANLTTAIEPQDWALYYNGSKPYWIMAELSVYTRYQFRVRAKNVYGWSEWSEASEWFSLNQAAMLPEQELGVVVWVLTPLAVLALILTLMCLMCTVVTKREKEKKTQQMLNINTNIIRTGSTDVELANLRELPRRVNFIQNSNALYTAADFIPTDREIAMLPHIRRDHINLTKFLGSGAFGEVFEGRAKSLPESPATETRVAVKTLRKGASQQMKLEFLKEAQLMSNFKHKNILQLLGVCLDNDPNFIIMELMEGGDLLAYLRSNRPLVAVETGLTLLDLLSMCVDVARGCRYLEEMHFVHRDLACRNCLVSSTDPHSRVVKIGDFGLARDIYKNDYYRKEGEGLLPVRWMAPESLVDGVFTSQSDVWAFGVLLWEIMSLGQQPYPARNNLEVLHYVRNGGRLGCPPNCCQQMYDLMLRCWSFDPEGRPMFIYCLDVLMELKRKTANAQIQSVQQGQETIFKQDEWINEVEEVNVADTGGTHKYLELIYDEGYEVPRPPPQTGQGQVQACSDEDVTSLDKLLPVLAPAHGQLSIADSLSENTINSEDTHR</sequence>
<dbReference type="PROSITE" id="PS50011">
    <property type="entry name" value="PROTEIN_KINASE_DOM"/>
    <property type="match status" value="1"/>
</dbReference>
<dbReference type="Gene3D" id="3.30.200.20">
    <property type="entry name" value="Phosphorylase Kinase, domain 1"/>
    <property type="match status" value="1"/>
</dbReference>
<evidence type="ECO:0000256" key="1">
    <source>
        <dbReference type="ARBA" id="ARBA00004167"/>
    </source>
</evidence>
<keyword evidence="5" id="KW-0677">Repeat</keyword>
<dbReference type="PROSITE" id="PS50853">
    <property type="entry name" value="FN3"/>
    <property type="match status" value="6"/>
</dbReference>
<dbReference type="Pfam" id="PF00041">
    <property type="entry name" value="fn3"/>
    <property type="match status" value="3"/>
</dbReference>
<evidence type="ECO:0000313" key="20">
    <source>
        <dbReference type="EMBL" id="JAT17447.1"/>
    </source>
</evidence>
<keyword evidence="12 16" id="KW-0675">Receptor</keyword>
<keyword evidence="2 16" id="KW-0597">Phosphoprotein</keyword>
<dbReference type="EMBL" id="GEBQ01022530">
    <property type="protein sequence ID" value="JAT17447.1"/>
    <property type="molecule type" value="Transcribed_RNA"/>
</dbReference>
<dbReference type="GO" id="GO:0007169">
    <property type="term" value="P:cell surface receptor protein tyrosine kinase signaling pathway"/>
    <property type="evidence" value="ECO:0007669"/>
    <property type="project" value="InterPro"/>
</dbReference>
<evidence type="ECO:0000256" key="9">
    <source>
        <dbReference type="ARBA" id="ARBA00022989"/>
    </source>
</evidence>
<feature type="domain" description="Fibronectin type-III" evidence="19">
    <location>
        <begin position="1576"/>
        <end position="1684"/>
    </location>
</feature>
<dbReference type="GO" id="GO:0032006">
    <property type="term" value="P:regulation of TOR signaling"/>
    <property type="evidence" value="ECO:0007669"/>
    <property type="project" value="TreeGrafter"/>
</dbReference>
<dbReference type="PROSITE" id="PS00109">
    <property type="entry name" value="PROTEIN_KINASE_TYR"/>
    <property type="match status" value="1"/>
</dbReference>
<evidence type="ECO:0000256" key="12">
    <source>
        <dbReference type="ARBA" id="ARBA00023170"/>
    </source>
</evidence>
<evidence type="ECO:0000256" key="11">
    <source>
        <dbReference type="ARBA" id="ARBA00023137"/>
    </source>
</evidence>
<dbReference type="InterPro" id="IPR008266">
    <property type="entry name" value="Tyr_kinase_AS"/>
</dbReference>
<dbReference type="PRINTS" id="PR00109">
    <property type="entry name" value="TYRKINASE"/>
</dbReference>
<dbReference type="InterPro" id="IPR002011">
    <property type="entry name" value="Tyr_kinase_rcpt_2_CS"/>
</dbReference>
<proteinExistence type="inferred from homology"/>
<comment type="catalytic activity">
    <reaction evidence="14 16">
        <text>L-tyrosyl-[protein] + ATP = O-phospho-L-tyrosyl-[protein] + ADP + H(+)</text>
        <dbReference type="Rhea" id="RHEA:10596"/>
        <dbReference type="Rhea" id="RHEA-COMP:10136"/>
        <dbReference type="Rhea" id="RHEA-COMP:20101"/>
        <dbReference type="ChEBI" id="CHEBI:15378"/>
        <dbReference type="ChEBI" id="CHEBI:30616"/>
        <dbReference type="ChEBI" id="CHEBI:46858"/>
        <dbReference type="ChEBI" id="CHEBI:61978"/>
        <dbReference type="ChEBI" id="CHEBI:456216"/>
        <dbReference type="EC" id="2.7.10.1"/>
    </reaction>
</comment>
<dbReference type="GO" id="GO:0043235">
    <property type="term" value="C:receptor complex"/>
    <property type="evidence" value="ECO:0007669"/>
    <property type="project" value="TreeGrafter"/>
</dbReference>
<gene>
    <name evidence="20" type="ORF">g.17522</name>
</gene>
<feature type="transmembrane region" description="Helical" evidence="17">
    <location>
        <begin position="1694"/>
        <end position="1719"/>
    </location>
</feature>
<evidence type="ECO:0000256" key="6">
    <source>
        <dbReference type="ARBA" id="ARBA00022741"/>
    </source>
</evidence>
<feature type="non-terminal residue" evidence="20">
    <location>
        <position position="1"/>
    </location>
</feature>
<dbReference type="FunFam" id="1.10.510.10:FF:000341">
    <property type="entry name" value="Tyrosine-protein kinase receptor"/>
    <property type="match status" value="1"/>
</dbReference>
<organism evidence="20">
    <name type="scientific">Graphocephala atropunctata</name>
    <dbReference type="NCBI Taxonomy" id="36148"/>
    <lineage>
        <taxon>Eukaryota</taxon>
        <taxon>Metazoa</taxon>
        <taxon>Ecdysozoa</taxon>
        <taxon>Arthropoda</taxon>
        <taxon>Hexapoda</taxon>
        <taxon>Insecta</taxon>
        <taxon>Pterygota</taxon>
        <taxon>Neoptera</taxon>
        <taxon>Paraneoptera</taxon>
        <taxon>Hemiptera</taxon>
        <taxon>Auchenorrhyncha</taxon>
        <taxon>Membracoidea</taxon>
        <taxon>Cicadellidae</taxon>
        <taxon>Cicadellinae</taxon>
        <taxon>Cicadellini</taxon>
        <taxon>Graphocephala</taxon>
    </lineage>
</organism>
<dbReference type="GO" id="GO:0005524">
    <property type="term" value="F:ATP binding"/>
    <property type="evidence" value="ECO:0007669"/>
    <property type="project" value="UniProtKB-UniRule"/>
</dbReference>
<dbReference type="SUPFAM" id="SSF49265">
    <property type="entry name" value="Fibronectin type III"/>
    <property type="match status" value="4"/>
</dbReference>
<dbReference type="InterPro" id="IPR013783">
    <property type="entry name" value="Ig-like_fold"/>
</dbReference>
<dbReference type="EC" id="2.7.10.1" evidence="16"/>
<evidence type="ECO:0000256" key="7">
    <source>
        <dbReference type="ARBA" id="ARBA00022777"/>
    </source>
</evidence>
<evidence type="ECO:0000256" key="10">
    <source>
        <dbReference type="ARBA" id="ARBA00023136"/>
    </source>
</evidence>
<dbReference type="InterPro" id="IPR036116">
    <property type="entry name" value="FN3_sf"/>
</dbReference>
<evidence type="ECO:0000256" key="15">
    <source>
        <dbReference type="PROSITE-ProRule" id="PRU10141"/>
    </source>
</evidence>
<evidence type="ECO:0000256" key="3">
    <source>
        <dbReference type="ARBA" id="ARBA00022679"/>
    </source>
</evidence>
<keyword evidence="10 17" id="KW-0472">Membrane</keyword>
<dbReference type="Gene3D" id="1.10.510.10">
    <property type="entry name" value="Transferase(Phosphotransferase) domain 1"/>
    <property type="match status" value="1"/>
</dbReference>
<dbReference type="GO" id="GO:0005886">
    <property type="term" value="C:plasma membrane"/>
    <property type="evidence" value="ECO:0007669"/>
    <property type="project" value="TreeGrafter"/>
</dbReference>
<dbReference type="SUPFAM" id="SSF56112">
    <property type="entry name" value="Protein kinase-like (PK-like)"/>
    <property type="match status" value="1"/>
</dbReference>
<dbReference type="SMART" id="SM00219">
    <property type="entry name" value="TyrKc"/>
    <property type="match status" value="1"/>
</dbReference>
<keyword evidence="8 15" id="KW-0067">ATP-binding</keyword>
<evidence type="ECO:0000256" key="14">
    <source>
        <dbReference type="ARBA" id="ARBA00051243"/>
    </source>
</evidence>
<comment type="similarity">
    <text evidence="16">Belongs to the protein kinase superfamily. Tyr protein kinase family. Insulin receptor subfamily.</text>
</comment>
<dbReference type="SMART" id="SM00060">
    <property type="entry name" value="FN3"/>
    <property type="match status" value="8"/>
</dbReference>
<keyword evidence="7" id="KW-0418">Kinase</keyword>
<evidence type="ECO:0000256" key="2">
    <source>
        <dbReference type="ARBA" id="ARBA00022553"/>
    </source>
</evidence>
<reference evidence="20" key="1">
    <citation type="submission" date="2015-11" db="EMBL/GenBank/DDBJ databases">
        <title>De novo transcriptome assembly of four potential Pierce s Disease insect vectors from Arizona vineyards.</title>
        <authorList>
            <person name="Tassone E.E."/>
        </authorList>
    </citation>
    <scope>NUCLEOTIDE SEQUENCE</scope>
</reference>
<dbReference type="InterPro" id="IPR000719">
    <property type="entry name" value="Prot_kinase_dom"/>
</dbReference>
<dbReference type="PROSITE" id="PS00107">
    <property type="entry name" value="PROTEIN_KINASE_ATP"/>
    <property type="match status" value="1"/>
</dbReference>
<dbReference type="PANTHER" id="PTHR24416:SF527">
    <property type="entry name" value="PROTO-ONCOGENE TYROSINE-PROTEIN KINASE ROS"/>
    <property type="match status" value="1"/>
</dbReference>
<keyword evidence="9 17" id="KW-1133">Transmembrane helix</keyword>
<keyword evidence="13" id="KW-0325">Glycoprotein</keyword>
<keyword evidence="11" id="KW-0829">Tyrosine-protein kinase</keyword>
<dbReference type="PANTHER" id="PTHR24416">
    <property type="entry name" value="TYROSINE-PROTEIN KINASE RECEPTOR"/>
    <property type="match status" value="1"/>
</dbReference>
<feature type="binding site" evidence="15">
    <location>
        <position position="1826"/>
    </location>
    <ligand>
        <name>ATP</name>
        <dbReference type="ChEBI" id="CHEBI:30616"/>
    </ligand>
</feature>
<dbReference type="InterPro" id="IPR050122">
    <property type="entry name" value="RTK"/>
</dbReference>
<evidence type="ECO:0000256" key="4">
    <source>
        <dbReference type="ARBA" id="ARBA00022692"/>
    </source>
</evidence>
<dbReference type="InterPro" id="IPR020635">
    <property type="entry name" value="Tyr_kinase_cat_dom"/>
</dbReference>
<evidence type="ECO:0000256" key="17">
    <source>
        <dbReference type="SAM" id="Phobius"/>
    </source>
</evidence>
<feature type="domain" description="Fibronectin type-III" evidence="19">
    <location>
        <begin position="1261"/>
        <end position="1370"/>
    </location>
</feature>
<dbReference type="Pfam" id="PF07714">
    <property type="entry name" value="PK_Tyr_Ser-Thr"/>
    <property type="match status" value="1"/>
</dbReference>
<feature type="domain" description="Fibronectin type-III" evidence="19">
    <location>
        <begin position="1"/>
        <end position="89"/>
    </location>
</feature>
<feature type="domain" description="Fibronectin type-III" evidence="19">
    <location>
        <begin position="860"/>
        <end position="964"/>
    </location>
</feature>
<dbReference type="InterPro" id="IPR001245">
    <property type="entry name" value="Ser-Thr/Tyr_kinase_cat_dom"/>
</dbReference>
<feature type="domain" description="Fibronectin type-III" evidence="19">
    <location>
        <begin position="377"/>
        <end position="476"/>
    </location>
</feature>
<protein>
    <recommendedName>
        <fullName evidence="16">Tyrosine-protein kinase receptor</fullName>
        <ecNumber evidence="16">2.7.10.1</ecNumber>
    </recommendedName>
</protein>
<dbReference type="InterPro" id="IPR017441">
    <property type="entry name" value="Protein_kinase_ATP_BS"/>
</dbReference>
<feature type="domain" description="Protein kinase" evidence="18">
    <location>
        <begin position="1791"/>
        <end position="2063"/>
    </location>
</feature>
<keyword evidence="6 15" id="KW-0547">Nucleotide-binding</keyword>
<evidence type="ECO:0000259" key="19">
    <source>
        <dbReference type="PROSITE" id="PS50853"/>
    </source>
</evidence>
<evidence type="ECO:0000256" key="13">
    <source>
        <dbReference type="ARBA" id="ARBA00023180"/>
    </source>
</evidence>